<dbReference type="Proteomes" id="UP000289340">
    <property type="component" value="Chromosome 11"/>
</dbReference>
<accession>A0A445I7D1</accession>
<keyword evidence="3" id="KW-1185">Reference proteome</keyword>
<protein>
    <submittedName>
        <fullName evidence="2">Uncharacterized protein</fullName>
    </submittedName>
</protein>
<dbReference type="AlphaFoldDB" id="A0A445I7D1"/>
<name>A0A445I7D1_GLYSO</name>
<reference evidence="2 3" key="1">
    <citation type="submission" date="2018-09" db="EMBL/GenBank/DDBJ databases">
        <title>A high-quality reference genome of wild soybean provides a powerful tool to mine soybean genomes.</title>
        <authorList>
            <person name="Xie M."/>
            <person name="Chung C.Y.L."/>
            <person name="Li M.-W."/>
            <person name="Wong F.-L."/>
            <person name="Chan T.-F."/>
            <person name="Lam H.-M."/>
        </authorList>
    </citation>
    <scope>NUCLEOTIDE SEQUENCE [LARGE SCALE GENOMIC DNA]</scope>
    <source>
        <strain evidence="3">cv. W05</strain>
        <tissue evidence="2">Hypocotyl of etiolated seedlings</tissue>
    </source>
</reference>
<comment type="caution">
    <text evidence="2">The sequence shown here is derived from an EMBL/GenBank/DDBJ whole genome shotgun (WGS) entry which is preliminary data.</text>
</comment>
<feature type="non-terminal residue" evidence="2">
    <location>
        <position position="1"/>
    </location>
</feature>
<dbReference type="EMBL" id="QZWG01000011">
    <property type="protein sequence ID" value="RZB81946.1"/>
    <property type="molecule type" value="Genomic_DNA"/>
</dbReference>
<feature type="compositionally biased region" description="Basic and acidic residues" evidence="1">
    <location>
        <begin position="52"/>
        <end position="65"/>
    </location>
</feature>
<evidence type="ECO:0000313" key="3">
    <source>
        <dbReference type="Proteomes" id="UP000289340"/>
    </source>
</evidence>
<gene>
    <name evidence="2" type="ORF">D0Y65_031255</name>
</gene>
<evidence type="ECO:0000256" key="1">
    <source>
        <dbReference type="SAM" id="MobiDB-lite"/>
    </source>
</evidence>
<proteinExistence type="predicted"/>
<evidence type="ECO:0000313" key="2">
    <source>
        <dbReference type="EMBL" id="RZB81946.1"/>
    </source>
</evidence>
<sequence>FYFNFTSIFSVVNSSMESSDKVSTAKRRQPSPGFSPEKTENKRMKNSLPYPPEKHFPSEVHDDSATKTGQIIPFTGSGRRLFDGKLCTRSVEETSSSMLNQTTKKEEEPKFQAFTGKKYSLIN</sequence>
<organism evidence="2 3">
    <name type="scientific">Glycine soja</name>
    <name type="common">Wild soybean</name>
    <dbReference type="NCBI Taxonomy" id="3848"/>
    <lineage>
        <taxon>Eukaryota</taxon>
        <taxon>Viridiplantae</taxon>
        <taxon>Streptophyta</taxon>
        <taxon>Embryophyta</taxon>
        <taxon>Tracheophyta</taxon>
        <taxon>Spermatophyta</taxon>
        <taxon>Magnoliopsida</taxon>
        <taxon>eudicotyledons</taxon>
        <taxon>Gunneridae</taxon>
        <taxon>Pentapetalae</taxon>
        <taxon>rosids</taxon>
        <taxon>fabids</taxon>
        <taxon>Fabales</taxon>
        <taxon>Fabaceae</taxon>
        <taxon>Papilionoideae</taxon>
        <taxon>50 kb inversion clade</taxon>
        <taxon>NPAAA clade</taxon>
        <taxon>indigoferoid/millettioid clade</taxon>
        <taxon>Phaseoleae</taxon>
        <taxon>Glycine</taxon>
        <taxon>Glycine subgen. Soja</taxon>
    </lineage>
</organism>
<feature type="region of interest" description="Disordered" evidence="1">
    <location>
        <begin position="14"/>
        <end position="74"/>
    </location>
</feature>